<name>A0ABS4DHN2_9CHLR</name>
<organism evidence="5 6">
    <name type="scientific">Candidatus Chloroploca mongolica</name>
    <dbReference type="NCBI Taxonomy" id="2528176"/>
    <lineage>
        <taxon>Bacteria</taxon>
        <taxon>Bacillati</taxon>
        <taxon>Chloroflexota</taxon>
        <taxon>Chloroflexia</taxon>
        <taxon>Chloroflexales</taxon>
        <taxon>Chloroflexineae</taxon>
        <taxon>Oscillochloridaceae</taxon>
        <taxon>Candidatus Chloroploca</taxon>
    </lineage>
</organism>
<dbReference type="Proteomes" id="UP001193081">
    <property type="component" value="Unassembled WGS sequence"/>
</dbReference>
<keyword evidence="2" id="KW-1133">Transmembrane helix</keyword>
<evidence type="ECO:0000313" key="5">
    <source>
        <dbReference type="EMBL" id="MBP1468949.1"/>
    </source>
</evidence>
<protein>
    <submittedName>
        <fullName evidence="5">DUF2726 domain-containing protein</fullName>
    </submittedName>
</protein>
<evidence type="ECO:0000259" key="4">
    <source>
        <dbReference type="Pfam" id="PF13240"/>
    </source>
</evidence>
<evidence type="ECO:0000259" key="3">
    <source>
        <dbReference type="Pfam" id="PF10881"/>
    </source>
</evidence>
<feature type="domain" description="DUF2726" evidence="3">
    <location>
        <begin position="81"/>
        <end position="201"/>
    </location>
</feature>
<dbReference type="EMBL" id="SIJK02000119">
    <property type="protein sequence ID" value="MBP1468949.1"/>
    <property type="molecule type" value="Genomic_DNA"/>
</dbReference>
<dbReference type="RefSeq" id="WP_135482207.1">
    <property type="nucleotide sequence ID" value="NZ_SIJK02000119.1"/>
</dbReference>
<reference evidence="5 6" key="1">
    <citation type="submission" date="2021-03" db="EMBL/GenBank/DDBJ databases">
        <authorList>
            <person name="Grouzdev D.S."/>
        </authorList>
    </citation>
    <scope>NUCLEOTIDE SEQUENCE [LARGE SCALE GENOMIC DNA]</scope>
    <source>
        <strain evidence="5 6">M50-1</strain>
    </source>
</reference>
<gene>
    <name evidence="5" type="ORF">EYB53_024790</name>
</gene>
<evidence type="ECO:0000256" key="2">
    <source>
        <dbReference type="SAM" id="Phobius"/>
    </source>
</evidence>
<dbReference type="Pfam" id="PF13240">
    <property type="entry name" value="Zn_Ribbon_1"/>
    <property type="match status" value="1"/>
</dbReference>
<sequence>MDQSLIVLGFTIAVVVIVVGSIVALLVVAAKQRTRQPTPRRSRAAHAELEAAPLDQQRALEPEPATPQPQPAMPSPYRARKPMLTPAEQSFFAVLRTAIPDEWYIFPQVRLASLVTLTPTMRHRSDHFNRIAQKSVDFVLCEGAHLTPRLVIELDDASHQRRDRQERDAFVDTTFAAIGLPLLRVRWQRTYDRAQLAAQIMATARMPAPPRAHHAASTSTTGNGAPHPHGAPSQAQPDRPQRTPPYPVCPGCHTELTADARFCPRCGTCVEAGEA</sequence>
<keyword evidence="2" id="KW-0472">Membrane</keyword>
<proteinExistence type="predicted"/>
<feature type="transmembrane region" description="Helical" evidence="2">
    <location>
        <begin position="6"/>
        <end position="30"/>
    </location>
</feature>
<comment type="caution">
    <text evidence="5">The sequence shown here is derived from an EMBL/GenBank/DDBJ whole genome shotgun (WGS) entry which is preliminary data.</text>
</comment>
<dbReference type="Pfam" id="PF10881">
    <property type="entry name" value="DUF2726"/>
    <property type="match status" value="1"/>
</dbReference>
<feature type="domain" description="Zinc-ribbon" evidence="4">
    <location>
        <begin position="249"/>
        <end position="268"/>
    </location>
</feature>
<feature type="region of interest" description="Disordered" evidence="1">
    <location>
        <begin position="51"/>
        <end position="80"/>
    </location>
</feature>
<accession>A0ABS4DHN2</accession>
<evidence type="ECO:0000256" key="1">
    <source>
        <dbReference type="SAM" id="MobiDB-lite"/>
    </source>
</evidence>
<feature type="compositionally biased region" description="Pro residues" evidence="1">
    <location>
        <begin position="64"/>
        <end position="74"/>
    </location>
</feature>
<feature type="region of interest" description="Disordered" evidence="1">
    <location>
        <begin position="205"/>
        <end position="242"/>
    </location>
</feature>
<keyword evidence="2" id="KW-0812">Transmembrane</keyword>
<dbReference type="InterPro" id="IPR026870">
    <property type="entry name" value="Zinc_ribbon_dom"/>
</dbReference>
<dbReference type="InterPro" id="IPR024402">
    <property type="entry name" value="DUF2726"/>
</dbReference>
<evidence type="ECO:0000313" key="6">
    <source>
        <dbReference type="Proteomes" id="UP001193081"/>
    </source>
</evidence>
<keyword evidence="6" id="KW-1185">Reference proteome</keyword>